<organism evidence="2 3">
    <name type="scientific">Edaphosphingomonas haloaromaticamans</name>
    <dbReference type="NCBI Taxonomy" id="653954"/>
    <lineage>
        <taxon>Bacteria</taxon>
        <taxon>Pseudomonadati</taxon>
        <taxon>Pseudomonadota</taxon>
        <taxon>Alphaproteobacteria</taxon>
        <taxon>Sphingomonadales</taxon>
        <taxon>Rhizorhabdaceae</taxon>
        <taxon>Edaphosphingomonas</taxon>
    </lineage>
</organism>
<sequence length="292" mass="31896">MTATVAEAVRLVLLTADPRAKVKAAHAAARDWRLGRLAHAFPVAMPDRPARGDRPELLPPSRMPKRGRAGSLRARIAMLHALAHIEHGAIDLAADIIGRFGAAFPRAFVDDWMRVLAEEAMHFAIVARRLHALGAAYGDLPAHDGLWEAAEATAGDPLARLAVVPMVLEARGLDVTPAMIDRFAVSGDAASARVLRRIFDDEIGHVATGVRWFESCCRAQRFDPPAQWRKLVDTYFRGALKPPFNDSARESAGLTRDFYAALAERDSVFHKAPSPSRDERPALEAPVTLLSQ</sequence>
<dbReference type="AlphaFoldDB" id="A0A1S1HGN4"/>
<dbReference type="InterPro" id="IPR007402">
    <property type="entry name" value="DUF455"/>
</dbReference>
<evidence type="ECO:0000256" key="1">
    <source>
        <dbReference type="SAM" id="MobiDB-lite"/>
    </source>
</evidence>
<dbReference type="InterPro" id="IPR011197">
    <property type="entry name" value="UCP012318"/>
</dbReference>
<feature type="region of interest" description="Disordered" evidence="1">
    <location>
        <begin position="45"/>
        <end position="66"/>
    </location>
</feature>
<dbReference type="Pfam" id="PF04305">
    <property type="entry name" value="DUF455"/>
    <property type="match status" value="1"/>
</dbReference>
<evidence type="ECO:0000313" key="2">
    <source>
        <dbReference type="EMBL" id="OHT21385.1"/>
    </source>
</evidence>
<comment type="caution">
    <text evidence="2">The sequence shown here is derived from an EMBL/GenBank/DDBJ whole genome shotgun (WGS) entry which is preliminary data.</text>
</comment>
<protein>
    <recommendedName>
        <fullName evidence="4">Rhamnosyltransferase</fullName>
    </recommendedName>
</protein>
<dbReference type="EMBL" id="MIPT01000001">
    <property type="protein sequence ID" value="OHT21385.1"/>
    <property type="molecule type" value="Genomic_DNA"/>
</dbReference>
<proteinExistence type="predicted"/>
<dbReference type="RefSeq" id="WP_070934525.1">
    <property type="nucleotide sequence ID" value="NZ_MIPT01000001.1"/>
</dbReference>
<dbReference type="CDD" id="cd00657">
    <property type="entry name" value="Ferritin_like"/>
    <property type="match status" value="1"/>
</dbReference>
<evidence type="ECO:0000313" key="3">
    <source>
        <dbReference type="Proteomes" id="UP000179467"/>
    </source>
</evidence>
<dbReference type="Proteomes" id="UP000179467">
    <property type="component" value="Unassembled WGS sequence"/>
</dbReference>
<dbReference type="InterPro" id="IPR009078">
    <property type="entry name" value="Ferritin-like_SF"/>
</dbReference>
<dbReference type="PANTHER" id="PTHR42782">
    <property type="entry name" value="SI:CH73-314G15.3"/>
    <property type="match status" value="1"/>
</dbReference>
<keyword evidence="3" id="KW-1185">Reference proteome</keyword>
<accession>A0A1S1HGN4</accession>
<dbReference type="SUPFAM" id="SSF47240">
    <property type="entry name" value="Ferritin-like"/>
    <property type="match status" value="1"/>
</dbReference>
<dbReference type="OrthoDB" id="9778629at2"/>
<reference evidence="2 3" key="1">
    <citation type="submission" date="2016-09" db="EMBL/GenBank/DDBJ databases">
        <title>Metabolic pathway, cell adaptation mechanisms and a novel monoxygenase revealed through proteogenomic-transcription analysis of a Sphingomonas haloaromaticamans strain degrading the fungicide ortho-phenylphenol.</title>
        <authorList>
            <person name="Perruchon C."/>
            <person name="Papadopoulou E.S."/>
            <person name="Rousidou C."/>
            <person name="Vasileiadis S."/>
            <person name="Tanou G."/>
            <person name="Amoutzias G."/>
            <person name="Molassiotis A."/>
            <person name="Karpouzas D.G."/>
        </authorList>
    </citation>
    <scope>NUCLEOTIDE SEQUENCE [LARGE SCALE GENOMIC DNA]</scope>
    <source>
        <strain evidence="2 3">P3</strain>
    </source>
</reference>
<dbReference type="PIRSF" id="PIRSF012318">
    <property type="entry name" value="UCP012318"/>
    <property type="match status" value="1"/>
</dbReference>
<feature type="region of interest" description="Disordered" evidence="1">
    <location>
        <begin position="270"/>
        <end position="292"/>
    </location>
</feature>
<dbReference type="PANTHER" id="PTHR42782:SF4">
    <property type="entry name" value="DUF455 DOMAIN-CONTAINING PROTEIN"/>
    <property type="match status" value="1"/>
</dbReference>
<evidence type="ECO:0008006" key="4">
    <source>
        <dbReference type="Google" id="ProtNLM"/>
    </source>
</evidence>
<name>A0A1S1HGN4_9SPHN</name>
<gene>
    <name evidence="2" type="ORF">BHE75_03392</name>
</gene>